<name>A0A0P6YZ12_9CHLR</name>
<dbReference type="SUPFAM" id="SSF161098">
    <property type="entry name" value="MetI-like"/>
    <property type="match status" value="1"/>
</dbReference>
<dbReference type="EMBL" id="LGCM01000011">
    <property type="protein sequence ID" value="KPL90488.1"/>
    <property type="molecule type" value="Genomic_DNA"/>
</dbReference>
<evidence type="ECO:0000313" key="9">
    <source>
        <dbReference type="EMBL" id="KPL90488.1"/>
    </source>
</evidence>
<feature type="transmembrane region" description="Helical" evidence="7">
    <location>
        <begin position="9"/>
        <end position="30"/>
    </location>
</feature>
<comment type="similarity">
    <text evidence="7">Belongs to the binding-protein-dependent transport system permease family.</text>
</comment>
<reference evidence="9 10" key="1">
    <citation type="submission" date="2015-07" db="EMBL/GenBank/DDBJ databases">
        <title>Genome sequence of Levilinea saccharolytica DSM 16555.</title>
        <authorList>
            <person name="Hemp J."/>
            <person name="Ward L.M."/>
            <person name="Pace L.A."/>
            <person name="Fischer W.W."/>
        </authorList>
    </citation>
    <scope>NUCLEOTIDE SEQUENCE [LARGE SCALE GENOMIC DNA]</scope>
    <source>
        <strain evidence="9 10">KIBI-1</strain>
    </source>
</reference>
<proteinExistence type="inferred from homology"/>
<keyword evidence="10" id="KW-1185">Reference proteome</keyword>
<dbReference type="GO" id="GO:0005886">
    <property type="term" value="C:plasma membrane"/>
    <property type="evidence" value="ECO:0007669"/>
    <property type="project" value="UniProtKB-SubCell"/>
</dbReference>
<dbReference type="Pfam" id="PF00528">
    <property type="entry name" value="BPD_transp_1"/>
    <property type="match status" value="1"/>
</dbReference>
<dbReference type="OrthoDB" id="9772184at2"/>
<evidence type="ECO:0000256" key="7">
    <source>
        <dbReference type="RuleBase" id="RU363032"/>
    </source>
</evidence>
<feature type="transmembrane region" description="Helical" evidence="7">
    <location>
        <begin position="221"/>
        <end position="241"/>
    </location>
</feature>
<dbReference type="CDD" id="cd06261">
    <property type="entry name" value="TM_PBP2"/>
    <property type="match status" value="1"/>
</dbReference>
<organism evidence="9 10">
    <name type="scientific">Levilinea saccharolytica</name>
    <dbReference type="NCBI Taxonomy" id="229921"/>
    <lineage>
        <taxon>Bacteria</taxon>
        <taxon>Bacillati</taxon>
        <taxon>Chloroflexota</taxon>
        <taxon>Anaerolineae</taxon>
        <taxon>Anaerolineales</taxon>
        <taxon>Anaerolineaceae</taxon>
        <taxon>Levilinea</taxon>
    </lineage>
</organism>
<dbReference type="PROSITE" id="PS50928">
    <property type="entry name" value="ABC_TM1"/>
    <property type="match status" value="1"/>
</dbReference>
<evidence type="ECO:0000256" key="4">
    <source>
        <dbReference type="ARBA" id="ARBA00022692"/>
    </source>
</evidence>
<evidence type="ECO:0000256" key="6">
    <source>
        <dbReference type="ARBA" id="ARBA00023136"/>
    </source>
</evidence>
<dbReference type="PANTHER" id="PTHR43163:SF6">
    <property type="entry name" value="DIPEPTIDE TRANSPORT SYSTEM PERMEASE PROTEIN DPPB-RELATED"/>
    <property type="match status" value="1"/>
</dbReference>
<feature type="transmembrane region" description="Helical" evidence="7">
    <location>
        <begin position="134"/>
        <end position="159"/>
    </location>
</feature>
<feature type="transmembrane region" description="Helical" evidence="7">
    <location>
        <begin position="101"/>
        <end position="122"/>
    </location>
</feature>
<keyword evidence="6 7" id="KW-0472">Membrane</keyword>
<dbReference type="InterPro" id="IPR035906">
    <property type="entry name" value="MetI-like_sf"/>
</dbReference>
<evidence type="ECO:0000256" key="1">
    <source>
        <dbReference type="ARBA" id="ARBA00004651"/>
    </source>
</evidence>
<dbReference type="InterPro" id="IPR045621">
    <property type="entry name" value="BPD_transp_1_N"/>
</dbReference>
<dbReference type="Proteomes" id="UP000050501">
    <property type="component" value="Unassembled WGS sequence"/>
</dbReference>
<dbReference type="STRING" id="229921.ADN01_02410"/>
<evidence type="ECO:0000256" key="3">
    <source>
        <dbReference type="ARBA" id="ARBA00022475"/>
    </source>
</evidence>
<dbReference type="PANTHER" id="PTHR43163">
    <property type="entry name" value="DIPEPTIDE TRANSPORT SYSTEM PERMEASE PROTEIN DPPB-RELATED"/>
    <property type="match status" value="1"/>
</dbReference>
<accession>A0A0P6YZ12</accession>
<keyword evidence="4 7" id="KW-0812">Transmembrane</keyword>
<evidence type="ECO:0000256" key="5">
    <source>
        <dbReference type="ARBA" id="ARBA00022989"/>
    </source>
</evidence>
<dbReference type="GO" id="GO:0055085">
    <property type="term" value="P:transmembrane transport"/>
    <property type="evidence" value="ECO:0007669"/>
    <property type="project" value="InterPro"/>
</dbReference>
<dbReference type="PATRIC" id="fig|229921.5.peg.2410"/>
<dbReference type="Gene3D" id="1.10.3720.10">
    <property type="entry name" value="MetI-like"/>
    <property type="match status" value="1"/>
</dbReference>
<protein>
    <submittedName>
        <fullName evidence="9">Peptide ABC transporter permease</fullName>
    </submittedName>
</protein>
<dbReference type="AlphaFoldDB" id="A0A0P6YZ12"/>
<dbReference type="RefSeq" id="WP_062417856.1">
    <property type="nucleotide sequence ID" value="NZ_DF967974.1"/>
</dbReference>
<keyword evidence="5 7" id="KW-1133">Transmembrane helix</keyword>
<feature type="transmembrane region" description="Helical" evidence="7">
    <location>
        <begin position="325"/>
        <end position="351"/>
    </location>
</feature>
<feature type="domain" description="ABC transmembrane type-1" evidence="8">
    <location>
        <begin position="95"/>
        <end position="344"/>
    </location>
</feature>
<dbReference type="InterPro" id="IPR000515">
    <property type="entry name" value="MetI-like"/>
</dbReference>
<feature type="transmembrane region" description="Helical" evidence="7">
    <location>
        <begin position="279"/>
        <end position="305"/>
    </location>
</feature>
<comment type="caution">
    <text evidence="9">The sequence shown here is derived from an EMBL/GenBank/DDBJ whole genome shotgun (WGS) entry which is preliminary data.</text>
</comment>
<evidence type="ECO:0000256" key="2">
    <source>
        <dbReference type="ARBA" id="ARBA00022448"/>
    </source>
</evidence>
<evidence type="ECO:0000313" key="10">
    <source>
        <dbReference type="Proteomes" id="UP000050501"/>
    </source>
</evidence>
<sequence>MLQFITRRLLMLIPVLIGIVLVTFVIVRLIPGDPCYVMLGEKATAEKCDEFKARYGLDDSIPEQFIRYMGNLLQGDFGTTIRDRRPVIDVVAERLPLTMELTFMAILFASVVGVTFGVIAALNRNSFLDVATMIIANIGVSMPVFWLGLLLAYLFALILKDTPFYIPPSGRLSSGISLVPLAKTWGLEDWTGVPRFLLSLISNSAILNGILTGNFKLVKDAIWHLILPATAVGTISMAIVARMTRSSLLETLGQDYIRTARAKGLIERLVIIRHALRNALIPIVTIIGLQIGGLLSGAVLTETIFALPGVGSRMVEAILSRDYPVVQGFSLLVAFVFVFTNLLVDVSYAYLDPRIRLE</sequence>
<keyword evidence="2 7" id="KW-0813">Transport</keyword>
<keyword evidence="3" id="KW-1003">Cell membrane</keyword>
<gene>
    <name evidence="9" type="ORF">ADN01_02410</name>
</gene>
<evidence type="ECO:0000259" key="8">
    <source>
        <dbReference type="PROSITE" id="PS50928"/>
    </source>
</evidence>
<dbReference type="Pfam" id="PF19300">
    <property type="entry name" value="BPD_transp_1_N"/>
    <property type="match status" value="1"/>
</dbReference>
<comment type="subcellular location">
    <subcellularLocation>
        <location evidence="1 7">Cell membrane</location>
        <topology evidence="1 7">Multi-pass membrane protein</topology>
    </subcellularLocation>
</comment>